<reference evidence="18" key="1">
    <citation type="submission" date="2025-08" db="UniProtKB">
        <authorList>
            <consortium name="RefSeq"/>
        </authorList>
    </citation>
    <scope>IDENTIFICATION</scope>
</reference>
<evidence type="ECO:0000256" key="5">
    <source>
        <dbReference type="ARBA" id="ARBA00016287"/>
    </source>
</evidence>
<comment type="pathway">
    <text evidence="2">Steroid metabolism; cholesterol metabolism.</text>
</comment>
<evidence type="ECO:0000256" key="10">
    <source>
        <dbReference type="ARBA" id="ARBA00022982"/>
    </source>
</evidence>
<dbReference type="InterPro" id="IPR023753">
    <property type="entry name" value="FAD/NAD-binding_dom"/>
</dbReference>
<feature type="binding site" evidence="14">
    <location>
        <position position="82"/>
    </location>
    <ligand>
        <name>FAD</name>
        <dbReference type="ChEBI" id="CHEBI:57692"/>
    </ligand>
</feature>
<feature type="domain" description="FAD/NAD(P)-binding" evidence="16">
    <location>
        <begin position="52"/>
        <end position="208"/>
    </location>
</feature>
<keyword evidence="17" id="KW-1185">Reference proteome</keyword>
<dbReference type="PANTHER" id="PTHR48467:SF1">
    <property type="entry name" value="GLUTAMATE SYNTHASE 1 [NADH], CHLOROPLASTIC-LIKE"/>
    <property type="match status" value="1"/>
</dbReference>
<gene>
    <name evidence="18" type="primary">LOC107269744</name>
</gene>
<dbReference type="InterPro" id="IPR036188">
    <property type="entry name" value="FAD/NAD-bd_sf"/>
</dbReference>
<comment type="cofactor">
    <cofactor evidence="1 13 14">
        <name>FAD</name>
        <dbReference type="ChEBI" id="CHEBI:57692"/>
    </cofactor>
</comment>
<evidence type="ECO:0000256" key="15">
    <source>
        <dbReference type="PIRSR" id="PIRSR000362-2"/>
    </source>
</evidence>
<keyword evidence="7 13" id="KW-0285">Flavoprotein</keyword>
<dbReference type="GO" id="GO:0016491">
    <property type="term" value="F:oxidoreductase activity"/>
    <property type="evidence" value="ECO:0007669"/>
    <property type="project" value="UniProtKB-KW"/>
</dbReference>
<dbReference type="RefSeq" id="XP_015599435.1">
    <property type="nucleotide sequence ID" value="XM_015743949.2"/>
</dbReference>
<feature type="binding site" evidence="14">
    <location>
        <position position="126"/>
    </location>
    <ligand>
        <name>FAD</name>
        <dbReference type="ChEBI" id="CHEBI:57692"/>
    </ligand>
</feature>
<feature type="binding site" evidence="14">
    <location>
        <position position="90"/>
    </location>
    <ligand>
        <name>FAD</name>
        <dbReference type="ChEBI" id="CHEBI:57692"/>
    </ligand>
</feature>
<evidence type="ECO:0000256" key="14">
    <source>
        <dbReference type="PIRSR" id="PIRSR000362-1"/>
    </source>
</evidence>
<evidence type="ECO:0000256" key="13">
    <source>
        <dbReference type="PIRNR" id="PIRNR000362"/>
    </source>
</evidence>
<evidence type="ECO:0000313" key="18">
    <source>
        <dbReference type="RefSeq" id="XP_015599435.1"/>
    </source>
</evidence>
<dbReference type="SUPFAM" id="SSF51971">
    <property type="entry name" value="Nucleotide-binding domain"/>
    <property type="match status" value="1"/>
</dbReference>
<evidence type="ECO:0000256" key="6">
    <source>
        <dbReference type="ARBA" id="ARBA00022448"/>
    </source>
</evidence>
<dbReference type="AlphaFoldDB" id="A0AAJ7FMQ3"/>
<evidence type="ECO:0000256" key="8">
    <source>
        <dbReference type="ARBA" id="ARBA00022827"/>
    </source>
</evidence>
<evidence type="ECO:0000259" key="16">
    <source>
        <dbReference type="Pfam" id="PF07992"/>
    </source>
</evidence>
<evidence type="ECO:0000256" key="12">
    <source>
        <dbReference type="ARBA" id="ARBA00048933"/>
    </source>
</evidence>
<dbReference type="GO" id="GO:0005739">
    <property type="term" value="C:mitochondrion"/>
    <property type="evidence" value="ECO:0007669"/>
    <property type="project" value="UniProtKB-SubCell"/>
</dbReference>
<dbReference type="InterPro" id="IPR021163">
    <property type="entry name" value="Ferredox_Rdtase_adrenod"/>
</dbReference>
<comment type="subcellular location">
    <subcellularLocation>
        <location evidence="13">Mitochondrion</location>
    </subcellularLocation>
</comment>
<sequence>MSGSDSPVDLEYRWSLVPLENILSICAMSVVMKCRNVHDTIRHFCNKSSGPSVCIVGGGPAGFYAAQQVLKTLPDTRVDILERLPVPFGLVRFGVAPDHPEVKNVINTFNKTAQNPRFQFLGNVNVGSDVTVEQLKENYHAVILTYGAEEDRVLGIPGENLNNVISGRRFVGWYNGVPADKNLQVNLDVEEAIVLGQGNVAMDIARILLTPIDKLKSTDITEYALEQLSRSKIKKVSLVGRRGPLQAAFTIAELRELIKLENCKTHWRPDDFSNVREIVEQLKRPKKRLMELMLKSLDESIQDKRSCSKNLHPIFLRSPIEMKGSDSVEEIKFSVNVLEGEISSAQIAKATGQFEEIPCGIALRSIGYRSVPIDNKVPFDMRKGHVLNTSGKVERYLYAAGWVATGPVGVILSTMTNAFQVGSMVCKEINRDIIKPGYEGLSEILKKKNITTVFYQDWEKINKVEEERGRKLGKPREKIVDINEMLEIASK</sequence>
<keyword evidence="10" id="KW-0249">Electron transport</keyword>
<name>A0AAJ7FMQ3_CEPCN</name>
<evidence type="ECO:0000256" key="3">
    <source>
        <dbReference type="ARBA" id="ARBA00008312"/>
    </source>
</evidence>
<dbReference type="InterPro" id="IPR055275">
    <property type="entry name" value="Ferredox_Rdtase"/>
</dbReference>
<comment type="catalytic activity">
    <reaction evidence="12 13">
        <text>2 reduced [adrenodoxin] + NADP(+) + H(+) = 2 oxidized [adrenodoxin] + NADPH</text>
        <dbReference type="Rhea" id="RHEA:42312"/>
        <dbReference type="Rhea" id="RHEA-COMP:9998"/>
        <dbReference type="Rhea" id="RHEA-COMP:9999"/>
        <dbReference type="ChEBI" id="CHEBI:15378"/>
        <dbReference type="ChEBI" id="CHEBI:33737"/>
        <dbReference type="ChEBI" id="CHEBI:33738"/>
        <dbReference type="ChEBI" id="CHEBI:57783"/>
        <dbReference type="ChEBI" id="CHEBI:58349"/>
        <dbReference type="EC" id="1.18.1.6"/>
    </reaction>
</comment>
<keyword evidence="11 13" id="KW-0560">Oxidoreductase</keyword>
<dbReference type="Pfam" id="PF07992">
    <property type="entry name" value="Pyr_redox_2"/>
    <property type="match status" value="1"/>
</dbReference>
<keyword evidence="8 13" id="KW-0274">FAD</keyword>
<feature type="binding site" evidence="15">
    <location>
        <position position="253"/>
    </location>
    <ligand>
        <name>NADP(+)</name>
        <dbReference type="ChEBI" id="CHEBI:58349"/>
    </ligand>
</feature>
<evidence type="ECO:0000256" key="9">
    <source>
        <dbReference type="ARBA" id="ARBA00022857"/>
    </source>
</evidence>
<proteinExistence type="inferred from homology"/>
<evidence type="ECO:0000256" key="4">
    <source>
        <dbReference type="ARBA" id="ARBA00013219"/>
    </source>
</evidence>
<organism evidence="17 18">
    <name type="scientific">Cephus cinctus</name>
    <name type="common">Wheat stem sawfly</name>
    <dbReference type="NCBI Taxonomy" id="211228"/>
    <lineage>
        <taxon>Eukaryota</taxon>
        <taxon>Metazoa</taxon>
        <taxon>Ecdysozoa</taxon>
        <taxon>Arthropoda</taxon>
        <taxon>Hexapoda</taxon>
        <taxon>Insecta</taxon>
        <taxon>Pterygota</taxon>
        <taxon>Neoptera</taxon>
        <taxon>Endopterygota</taxon>
        <taxon>Hymenoptera</taxon>
        <taxon>Cephoidea</taxon>
        <taxon>Cephidae</taxon>
        <taxon>Cephus</taxon>
    </lineage>
</organism>
<dbReference type="FunFam" id="3.50.50.60:FF:000229">
    <property type="entry name" value="NADPH:adrenodoxin oxidoreductase, mitochondrial"/>
    <property type="match status" value="1"/>
</dbReference>
<dbReference type="Gene3D" id="3.40.50.720">
    <property type="entry name" value="NAD(P)-binding Rossmann-like Domain"/>
    <property type="match status" value="1"/>
</dbReference>
<feature type="binding site" evidence="15">
    <location>
        <begin position="197"/>
        <end position="200"/>
    </location>
    <ligand>
        <name>NADP(+)</name>
        <dbReference type="ChEBI" id="CHEBI:58349"/>
    </ligand>
</feature>
<comment type="similarity">
    <text evidence="3 13">Belongs to the ferredoxin--NADP reductase type 1 family.</text>
</comment>
<keyword evidence="9 13" id="KW-0521">NADP</keyword>
<feature type="binding site" evidence="14">
    <location>
        <position position="402"/>
    </location>
    <ligand>
        <name>FAD</name>
        <dbReference type="ChEBI" id="CHEBI:57692"/>
    </ligand>
</feature>
<dbReference type="EC" id="1.18.1.6" evidence="4 13"/>
<evidence type="ECO:0000256" key="11">
    <source>
        <dbReference type="ARBA" id="ARBA00023002"/>
    </source>
</evidence>
<dbReference type="Gene3D" id="3.50.50.60">
    <property type="entry name" value="FAD/NAD(P)-binding domain"/>
    <property type="match status" value="1"/>
</dbReference>
<dbReference type="PRINTS" id="PR00419">
    <property type="entry name" value="ADXRDTASE"/>
</dbReference>
<feature type="binding site" evidence="14">
    <location>
        <position position="61"/>
    </location>
    <ligand>
        <name>FAD</name>
        <dbReference type="ChEBI" id="CHEBI:57692"/>
    </ligand>
</feature>
<dbReference type="PIRSF" id="PIRSF000362">
    <property type="entry name" value="FNR"/>
    <property type="match status" value="1"/>
</dbReference>
<feature type="binding site" evidence="15">
    <location>
        <begin position="241"/>
        <end position="242"/>
    </location>
    <ligand>
        <name>NADP(+)</name>
        <dbReference type="ChEBI" id="CHEBI:58349"/>
    </ligand>
</feature>
<protein>
    <recommendedName>
        <fullName evidence="5 13">NADPH:adrenodoxin oxidoreductase, mitochondrial</fullName>
        <ecNumber evidence="4 13">1.18.1.6</ecNumber>
    </recommendedName>
</protein>
<dbReference type="GeneID" id="107269744"/>
<evidence type="ECO:0000256" key="7">
    <source>
        <dbReference type="ARBA" id="ARBA00022630"/>
    </source>
</evidence>
<evidence type="ECO:0000256" key="1">
    <source>
        <dbReference type="ARBA" id="ARBA00001974"/>
    </source>
</evidence>
<dbReference type="Proteomes" id="UP000694920">
    <property type="component" value="Unplaced"/>
</dbReference>
<feature type="binding site" evidence="14">
    <location>
        <begin position="409"/>
        <end position="411"/>
    </location>
    <ligand>
        <name>FAD</name>
        <dbReference type="ChEBI" id="CHEBI:57692"/>
    </ligand>
</feature>
<keyword evidence="6" id="KW-0813">Transport</keyword>
<evidence type="ECO:0000313" key="17">
    <source>
        <dbReference type="Proteomes" id="UP000694920"/>
    </source>
</evidence>
<feature type="binding site" evidence="15">
    <location>
        <position position="409"/>
    </location>
    <ligand>
        <name>NADP(+)</name>
        <dbReference type="ChEBI" id="CHEBI:58349"/>
    </ligand>
</feature>
<dbReference type="PANTHER" id="PTHR48467">
    <property type="entry name" value="GLUTAMATE SYNTHASE 1 [NADH], CHLOROPLASTIC-LIKE"/>
    <property type="match status" value="1"/>
</dbReference>
<keyword evidence="13" id="KW-0496">Mitochondrion</keyword>
<accession>A0AAJ7FMQ3</accession>
<evidence type="ECO:0000256" key="2">
    <source>
        <dbReference type="ARBA" id="ARBA00004731"/>
    </source>
</evidence>